<gene>
    <name evidence="1" type="ORF">FDF74_02790</name>
</gene>
<evidence type="ECO:0008006" key="3">
    <source>
        <dbReference type="Google" id="ProtNLM"/>
    </source>
</evidence>
<dbReference type="Proteomes" id="UP000473885">
    <property type="component" value="Unassembled WGS sequence"/>
</dbReference>
<evidence type="ECO:0000313" key="1">
    <source>
        <dbReference type="EMBL" id="NEZ46137.1"/>
    </source>
</evidence>
<dbReference type="EMBL" id="SXDP01000001">
    <property type="protein sequence ID" value="NEZ46137.1"/>
    <property type="molecule type" value="Genomic_DNA"/>
</dbReference>
<evidence type="ECO:0000313" key="2">
    <source>
        <dbReference type="Proteomes" id="UP000473885"/>
    </source>
</evidence>
<sequence>MKHCAVCGTSYKVELHHVIFKSECRALANCKHNFVYLCGEHHRGNYGPHGKQGKDFNRKLKLEFQNWLEKTFSKDRYTLEEIQKKLDISLNATRSLSKLMKIERGMFTRIEVIKACMGGKLY</sequence>
<proteinExistence type="predicted"/>
<comment type="caution">
    <text evidence="1">The sequence shown here is derived from an EMBL/GenBank/DDBJ whole genome shotgun (WGS) entry which is preliminary data.</text>
</comment>
<keyword evidence="2" id="KW-1185">Reference proteome</keyword>
<accession>A0A6M0R8Q1</accession>
<name>A0A6M0R8Q1_9CLOT</name>
<dbReference type="AlphaFoldDB" id="A0A6M0R8Q1"/>
<reference evidence="1 2" key="1">
    <citation type="submission" date="2019-04" db="EMBL/GenBank/DDBJ databases">
        <title>Genome sequencing of Clostridium botulinum Groups I-IV and Clostridium butyricum.</title>
        <authorList>
            <person name="Brunt J."/>
            <person name="Van Vliet A.H.M."/>
            <person name="Stringer S.C."/>
            <person name="Carter A.T."/>
            <person name="Peck M.W."/>
        </authorList>
    </citation>
    <scope>NUCLEOTIDE SEQUENCE [LARGE SCALE GENOMIC DNA]</scope>
    <source>
        <strain evidence="1 2">IFR 18/094</strain>
    </source>
</reference>
<protein>
    <recommendedName>
        <fullName evidence="3">HNH endonuclease</fullName>
    </recommendedName>
</protein>
<organism evidence="1 2">
    <name type="scientific">Clostridium niameyense</name>
    <dbReference type="NCBI Taxonomy" id="1622073"/>
    <lineage>
        <taxon>Bacteria</taxon>
        <taxon>Bacillati</taxon>
        <taxon>Bacillota</taxon>
        <taxon>Clostridia</taxon>
        <taxon>Eubacteriales</taxon>
        <taxon>Clostridiaceae</taxon>
        <taxon>Clostridium</taxon>
    </lineage>
</organism>